<evidence type="ECO:0000256" key="3">
    <source>
        <dbReference type="ARBA" id="ARBA00022490"/>
    </source>
</evidence>
<dbReference type="InterPro" id="IPR013783">
    <property type="entry name" value="Ig-like_fold"/>
</dbReference>
<feature type="domain" description="Ig-like" evidence="10">
    <location>
        <begin position="871"/>
        <end position="964"/>
    </location>
</feature>
<feature type="region of interest" description="Disordered" evidence="9">
    <location>
        <begin position="1507"/>
        <end position="1526"/>
    </location>
</feature>
<dbReference type="InterPro" id="IPR013106">
    <property type="entry name" value="Ig_V-set"/>
</dbReference>
<reference evidence="11 12" key="1">
    <citation type="journal article" date="2015" name="Genome Biol.">
        <title>Comparative genomics of Steinernema reveals deeply conserved gene regulatory networks.</title>
        <authorList>
            <person name="Dillman A.R."/>
            <person name="Macchietto M."/>
            <person name="Porter C.F."/>
            <person name="Rogers A."/>
            <person name="Williams B."/>
            <person name="Antoshechkin I."/>
            <person name="Lee M.M."/>
            <person name="Goodwin Z."/>
            <person name="Lu X."/>
            <person name="Lewis E.E."/>
            <person name="Goodrich-Blair H."/>
            <person name="Stock S.P."/>
            <person name="Adams B.J."/>
            <person name="Sternberg P.W."/>
            <person name="Mortazavi A."/>
        </authorList>
    </citation>
    <scope>NUCLEOTIDE SEQUENCE [LARGE SCALE GENOMIC DNA]</scope>
    <source>
        <strain evidence="11 12">ALL</strain>
    </source>
</reference>
<keyword evidence="3" id="KW-0963">Cytoplasm</keyword>
<feature type="region of interest" description="Disordered" evidence="9">
    <location>
        <begin position="106"/>
        <end position="130"/>
    </location>
</feature>
<proteinExistence type="predicted"/>
<keyword evidence="6" id="KW-1015">Disulfide bond</keyword>
<evidence type="ECO:0000259" key="10">
    <source>
        <dbReference type="PROSITE" id="PS50835"/>
    </source>
</evidence>
<keyword evidence="2" id="KW-0787">Thick filament</keyword>
<keyword evidence="8" id="KW-0393">Immunoglobulin domain</keyword>
<dbReference type="GO" id="GO:0007155">
    <property type="term" value="P:cell adhesion"/>
    <property type="evidence" value="ECO:0007669"/>
    <property type="project" value="UniProtKB-KW"/>
</dbReference>
<dbReference type="STRING" id="34508.A0A4U5MKC3"/>
<feature type="domain" description="Ig-like" evidence="10">
    <location>
        <begin position="335"/>
        <end position="421"/>
    </location>
</feature>
<feature type="domain" description="Ig-like" evidence="10">
    <location>
        <begin position="1730"/>
        <end position="1814"/>
    </location>
</feature>
<dbReference type="Gene3D" id="2.60.40.10">
    <property type="entry name" value="Immunoglobulins"/>
    <property type="match status" value="16"/>
</dbReference>
<dbReference type="FunFam" id="2.60.40.10:FF:000425">
    <property type="entry name" value="Myosin light chain kinase"/>
    <property type="match status" value="1"/>
</dbReference>
<dbReference type="FunFam" id="2.60.40.10:FF:000031">
    <property type="entry name" value="Myosin-binding protein C, slow type"/>
    <property type="match status" value="1"/>
</dbReference>
<dbReference type="FunFam" id="2.60.40.10:FF:001223">
    <property type="entry name" value="Sidekick cell adhesion molecule 1"/>
    <property type="match status" value="1"/>
</dbReference>
<dbReference type="SMART" id="SM00409">
    <property type="entry name" value="IG"/>
    <property type="match status" value="16"/>
</dbReference>
<dbReference type="CDD" id="cd00096">
    <property type="entry name" value="Ig"/>
    <property type="match status" value="4"/>
</dbReference>
<dbReference type="FunFam" id="2.60.40.10:FF:001847">
    <property type="entry name" value="Titin homolog"/>
    <property type="match status" value="1"/>
</dbReference>
<gene>
    <name evidence="11" type="ORF">L596_021941</name>
</gene>
<evidence type="ECO:0000256" key="5">
    <source>
        <dbReference type="ARBA" id="ARBA00022889"/>
    </source>
</evidence>
<dbReference type="EMBL" id="AZBU02000007">
    <property type="protein sequence ID" value="TKR69841.1"/>
    <property type="molecule type" value="Genomic_DNA"/>
</dbReference>
<dbReference type="SUPFAM" id="SSF48726">
    <property type="entry name" value="Immunoglobulin"/>
    <property type="match status" value="16"/>
</dbReference>
<comment type="subcellular location">
    <subcellularLocation>
        <location evidence="1">Cytoplasm</location>
    </subcellularLocation>
</comment>
<evidence type="ECO:0000313" key="12">
    <source>
        <dbReference type="Proteomes" id="UP000298663"/>
    </source>
</evidence>
<evidence type="ECO:0000256" key="9">
    <source>
        <dbReference type="SAM" id="MobiDB-lite"/>
    </source>
</evidence>
<evidence type="ECO:0000256" key="4">
    <source>
        <dbReference type="ARBA" id="ARBA00022737"/>
    </source>
</evidence>
<feature type="domain" description="Ig-like" evidence="10">
    <location>
        <begin position="1525"/>
        <end position="1625"/>
    </location>
</feature>
<dbReference type="PANTHER" id="PTHR47633">
    <property type="entry name" value="IMMUNOGLOBULIN"/>
    <property type="match status" value="1"/>
</dbReference>
<keyword evidence="4" id="KW-0677">Repeat</keyword>
<keyword evidence="7" id="KW-0514">Muscle protein</keyword>
<comment type="caution">
    <text evidence="11">The sequence shown here is derived from an EMBL/GenBank/DDBJ whole genome shotgun (WGS) entry which is preliminary data.</text>
</comment>
<evidence type="ECO:0000256" key="7">
    <source>
        <dbReference type="ARBA" id="ARBA00023179"/>
    </source>
</evidence>
<dbReference type="GO" id="GO:0032982">
    <property type="term" value="C:myosin filament"/>
    <property type="evidence" value="ECO:0007669"/>
    <property type="project" value="UniProtKB-KW"/>
</dbReference>
<evidence type="ECO:0000256" key="2">
    <source>
        <dbReference type="ARBA" id="ARBA00022433"/>
    </source>
</evidence>
<organism evidence="11 12">
    <name type="scientific">Steinernema carpocapsae</name>
    <name type="common">Entomopathogenic nematode</name>
    <dbReference type="NCBI Taxonomy" id="34508"/>
    <lineage>
        <taxon>Eukaryota</taxon>
        <taxon>Metazoa</taxon>
        <taxon>Ecdysozoa</taxon>
        <taxon>Nematoda</taxon>
        <taxon>Chromadorea</taxon>
        <taxon>Rhabditida</taxon>
        <taxon>Tylenchina</taxon>
        <taxon>Panagrolaimomorpha</taxon>
        <taxon>Strongyloidoidea</taxon>
        <taxon>Steinernematidae</taxon>
        <taxon>Steinernema</taxon>
    </lineage>
</organism>
<dbReference type="Pfam" id="PF07679">
    <property type="entry name" value="I-set"/>
    <property type="match status" value="16"/>
</dbReference>
<sequence length="1864" mass="206670">MPLQEETLLKITTALKDQITQVGDADVAFNVCVNQPTAEGLQIKWHKNGSEIDLSKSGAKYETKFANGILTLRILTVEETDAGEFLCQIYKGNHKLATTAKLEVKTAEKKPKKKTKKPPSSTEALEEPPKFHLTLKDETVKIGDRMVLAITNTTMPEPDVQWYRNGTEIAESDAKYRIRHDKGRYELEIISCEMVDSCEWKAIGKNPYGSCESSCQLTVTSPDGKQGPEFKRKLETVMVYKTEIIKLEVIVIGQPAPTVTWKRNGSALKHTDKHRILSDETSGKYTLSVMESSIDDSGTYEVIAKNLLGENKCSCVVTVRDGTPRTDEGEESHAPVFRMPLPAARELPENLEVTLVCAVTGTPTPKIEWTKDGKPCSNATATFENGVCTLLIKGAKKTHSGLYTCTASNTHGEVKSTCVLTIQPEEETLAMKPKFKEPLSNVSAIENTEVVFECCVVGKPIPQITWYKDGLKMLMNSRMLQYVDRKGVVRLNIMNVTPDDAGEYTCEAENTEGKDFSHAELKVVDMGITKPMKRESSPQRTQSEPVITRGLNDSKVHEGNRELLEVEVEAFPEATSEWYFNGERVTESKLLRTYFDGRIAFLKIYEAKKEHQGEYMCRIFNQLGSVTTRCKVTVEAASETEDYLENMPKFSHKLENITVRVEKETIVLRCQVEGKPQPEVRWLFNGKAIHATPEVETKKDNSVYSLEIKDFSNKWCGTYTAVASNVYGDAHCSADVSFVDKETAKIEETVPVQEDQSPVFTISLKDKTAMAGETVNLKCTVTGIPDPQITWLKDNEVINTTRKRQLKFDENGQCILTIASVTAEDTGIYMCTARNRSGVQSTECMLTIASTVGPDAHLVTADSTQEKKTKPQFTRVPSKTVNIGEGSRLELAARAIGEPTPRITWQKDDKEITRTNKLYSIRVTGNGESILCLDCAVLKSSGQFTCIAENSEGIEKIDVQLIVTKAAYDTKQKQAPNFAKELADMGVVMGHPVTLKCSVEGRPDPQLTWFFINDARKSVPLSSLKGVWTEYRIGNDVELKANTVVKTQQGTYQCVAKNEHGEAITQCYLLVGETSDKPAGPPRFLKCLRDIWSPIGEDVEFEVEIGGFPLPELTWYHNGEKITESRQYQINYPTPSKCTLKITGIHVSDIGSYSVEASNIHGSVRTNGSLNIGKPRVAKPPVFTGIETEEIIIQTFESYKKGEIEGQRRVHLHSKRKGAAPNFVIGLEDMELKAGDTAAVAGKLAKRRRKGGPSRTDAKGLADSVLAGTSLEEPGAITATTSRDSKDEPSTTIEDIRFAVNERNKKPCRPKYLVKPKPKKTLEEYKSLRLKTAVSANPQADVTWDRNGMILETGNKYSIYHDGDFYYLEVHHVSRYDQGFYNCTASNTEGIATCSSEVEVIPADKEKMEQMRRRSRKEPKGPTFVEVLPGKFKTSKGETTSVECSVYGYPAPAISWLRNGTALIPQTDRYQMFYDGECATLKFINLSSADAGTYTCKAENALGSASSQMNLEVEGPKKPGDGTPPKFSFEKKVLDPVTDGNKVLLEADVIEGSKPVNFRWMHNRVEVTDSSGFTYARQGDKMSLTIQDAFPEDAGDYYCVAENAFGVAKCCLTVQVKEQTEKSIAEEMPVVKALTKIIDAEFGATTIVSISAKGHPDPVITWFKGGKQLAPGSKYQTSNVENVFHLRICELTPEDSGSYKLQAVNTSGASSAFVQVNVIEPPLGSSSVLPRFTRPPISLQLSVGQKAELTCEFEGQPRPVVSWFQADRRLHDGDAEIEIESTATTSRLSIVKVGEKHLGEYLCTIRNSFGEDLATAMILLEVHCYIHVLCHVLVRNVQVFQWLIRSPPRSSNKQGIAQITPDLH</sequence>
<accession>A0A4U5MKC3</accession>
<dbReference type="GO" id="GO:0031672">
    <property type="term" value="C:A band"/>
    <property type="evidence" value="ECO:0007669"/>
    <property type="project" value="UniProtKB-ARBA"/>
</dbReference>
<feature type="domain" description="Ig-like" evidence="10">
    <location>
        <begin position="1310"/>
        <end position="1399"/>
    </location>
</feature>
<feature type="domain" description="Ig-like" evidence="10">
    <location>
        <begin position="976"/>
        <end position="1065"/>
    </location>
</feature>
<dbReference type="FunFam" id="2.60.40.10:FF:000107">
    <property type="entry name" value="Myosin, light chain kinase a"/>
    <property type="match status" value="5"/>
</dbReference>
<dbReference type="GO" id="GO:0060298">
    <property type="term" value="P:positive regulation of sarcomere organization"/>
    <property type="evidence" value="ECO:0007669"/>
    <property type="project" value="UniProtKB-ARBA"/>
</dbReference>
<dbReference type="GO" id="GO:0019899">
    <property type="term" value="F:enzyme binding"/>
    <property type="evidence" value="ECO:0007669"/>
    <property type="project" value="UniProtKB-ARBA"/>
</dbReference>
<name>A0A4U5MKC3_STECR</name>
<feature type="compositionally biased region" description="Basic and acidic residues" evidence="9">
    <location>
        <begin position="1283"/>
        <end position="1293"/>
    </location>
</feature>
<feature type="domain" description="Ig-like" evidence="10">
    <location>
        <begin position="433"/>
        <end position="517"/>
    </location>
</feature>
<protein>
    <recommendedName>
        <fullName evidence="10">Ig-like domain-containing protein</fullName>
    </recommendedName>
</protein>
<feature type="domain" description="Ig-like" evidence="10">
    <location>
        <begin position="1629"/>
        <end position="1717"/>
    </location>
</feature>
<dbReference type="GO" id="GO:0045989">
    <property type="term" value="P:positive regulation of striated muscle contraction"/>
    <property type="evidence" value="ECO:0007669"/>
    <property type="project" value="UniProtKB-ARBA"/>
</dbReference>
<dbReference type="SMART" id="SM00408">
    <property type="entry name" value="IGc2"/>
    <property type="match status" value="15"/>
</dbReference>
<evidence type="ECO:0000256" key="1">
    <source>
        <dbReference type="ARBA" id="ARBA00004496"/>
    </source>
</evidence>
<reference evidence="11 12" key="2">
    <citation type="journal article" date="2019" name="G3 (Bethesda)">
        <title>Hybrid Assembly of the Genome of the Entomopathogenic Nematode Steinernema carpocapsae Identifies the X-Chromosome.</title>
        <authorList>
            <person name="Serra L."/>
            <person name="Macchietto M."/>
            <person name="Macias-Munoz A."/>
            <person name="McGill C.J."/>
            <person name="Rodriguez I.M."/>
            <person name="Rodriguez B."/>
            <person name="Murad R."/>
            <person name="Mortazavi A."/>
        </authorList>
    </citation>
    <scope>NUCLEOTIDE SEQUENCE [LARGE SCALE GENOMIC DNA]</scope>
    <source>
        <strain evidence="11 12">ALL</strain>
    </source>
</reference>
<dbReference type="Proteomes" id="UP000298663">
    <property type="component" value="Unassembled WGS sequence"/>
</dbReference>
<dbReference type="FunFam" id="2.60.40.10:FF:000557">
    <property type="entry name" value="Myosin binding protein Ha"/>
    <property type="match status" value="1"/>
</dbReference>
<keyword evidence="12" id="KW-1185">Reference proteome</keyword>
<evidence type="ECO:0000256" key="8">
    <source>
        <dbReference type="ARBA" id="ARBA00023319"/>
    </source>
</evidence>
<dbReference type="GO" id="GO:0040017">
    <property type="term" value="P:positive regulation of locomotion"/>
    <property type="evidence" value="ECO:0007669"/>
    <property type="project" value="UniProtKB-ARBA"/>
</dbReference>
<dbReference type="InterPro" id="IPR007110">
    <property type="entry name" value="Ig-like_dom"/>
</dbReference>
<feature type="region of interest" description="Disordered" evidence="9">
    <location>
        <begin position="1245"/>
        <end position="1293"/>
    </location>
</feature>
<dbReference type="PROSITE" id="PS50835">
    <property type="entry name" value="IG_LIKE"/>
    <property type="match status" value="15"/>
</dbReference>
<feature type="domain" description="Ig-like" evidence="10">
    <location>
        <begin position="545"/>
        <end position="633"/>
    </location>
</feature>
<dbReference type="InterPro" id="IPR003598">
    <property type="entry name" value="Ig_sub2"/>
</dbReference>
<dbReference type="SMART" id="SM00406">
    <property type="entry name" value="IGv"/>
    <property type="match status" value="3"/>
</dbReference>
<dbReference type="FunFam" id="2.60.40.10:FF:000032">
    <property type="entry name" value="palladin isoform X1"/>
    <property type="match status" value="2"/>
</dbReference>
<evidence type="ECO:0000313" key="11">
    <source>
        <dbReference type="EMBL" id="TKR69841.1"/>
    </source>
</evidence>
<feature type="domain" description="Ig-like" evidence="10">
    <location>
        <begin position="2"/>
        <end position="103"/>
    </location>
</feature>
<keyword evidence="5" id="KW-0130">Cell adhesion</keyword>
<dbReference type="InterPro" id="IPR036179">
    <property type="entry name" value="Ig-like_dom_sf"/>
</dbReference>
<evidence type="ECO:0000256" key="6">
    <source>
        <dbReference type="ARBA" id="ARBA00023157"/>
    </source>
</evidence>
<feature type="domain" description="Ig-like" evidence="10">
    <location>
        <begin position="648"/>
        <end position="737"/>
    </location>
</feature>
<dbReference type="OrthoDB" id="2152335at2759"/>
<feature type="domain" description="Ig-like" evidence="10">
    <location>
        <begin position="228"/>
        <end position="318"/>
    </location>
</feature>
<feature type="domain" description="Ig-like" evidence="10">
    <location>
        <begin position="1082"/>
        <end position="1171"/>
    </location>
</feature>
<feature type="domain" description="Ig-like" evidence="10">
    <location>
        <begin position="1422"/>
        <end position="1512"/>
    </location>
</feature>
<feature type="domain" description="Ig-like" evidence="10">
    <location>
        <begin position="758"/>
        <end position="847"/>
    </location>
</feature>
<dbReference type="InterPro" id="IPR003599">
    <property type="entry name" value="Ig_sub"/>
</dbReference>
<dbReference type="InterPro" id="IPR013098">
    <property type="entry name" value="Ig_I-set"/>
</dbReference>